<feature type="compositionally biased region" description="Acidic residues" evidence="1">
    <location>
        <begin position="784"/>
        <end position="810"/>
    </location>
</feature>
<gene>
    <name evidence="3" type="ORF">B0H66DRAFT_49208</name>
</gene>
<dbReference type="GO" id="GO:0016887">
    <property type="term" value="F:ATP hydrolysis activity"/>
    <property type="evidence" value="ECO:0007669"/>
    <property type="project" value="InterPro"/>
</dbReference>
<comment type="caution">
    <text evidence="3">The sequence shown here is derived from an EMBL/GenBank/DDBJ whole genome shotgun (WGS) entry which is preliminary data.</text>
</comment>
<dbReference type="Pfam" id="PF23232">
    <property type="entry name" value="AAA_lid_13"/>
    <property type="match status" value="1"/>
</dbReference>
<dbReference type="InterPro" id="IPR003959">
    <property type="entry name" value="ATPase_AAA_core"/>
</dbReference>
<evidence type="ECO:0000259" key="2">
    <source>
        <dbReference type="SMART" id="SM00382"/>
    </source>
</evidence>
<evidence type="ECO:0000256" key="1">
    <source>
        <dbReference type="SAM" id="MobiDB-lite"/>
    </source>
</evidence>
<dbReference type="EMBL" id="JAUEDM010000001">
    <property type="protein sequence ID" value="KAK3330185.1"/>
    <property type="molecule type" value="Genomic_DNA"/>
</dbReference>
<dbReference type="SMART" id="SM00382">
    <property type="entry name" value="AAA"/>
    <property type="match status" value="1"/>
</dbReference>
<dbReference type="Gene3D" id="3.40.50.300">
    <property type="entry name" value="P-loop containing nucleotide triphosphate hydrolases"/>
    <property type="match status" value="1"/>
</dbReference>
<dbReference type="Pfam" id="PF22942">
    <property type="entry name" value="DUF7025"/>
    <property type="match status" value="1"/>
</dbReference>
<dbReference type="GO" id="GO:0005524">
    <property type="term" value="F:ATP binding"/>
    <property type="evidence" value="ECO:0007669"/>
    <property type="project" value="InterPro"/>
</dbReference>
<dbReference type="PANTHER" id="PTHR46411:SF2">
    <property type="entry name" value="AAA+ ATPASE DOMAIN-CONTAINING PROTEIN"/>
    <property type="match status" value="1"/>
</dbReference>
<proteinExistence type="predicted"/>
<dbReference type="Pfam" id="PF00004">
    <property type="entry name" value="AAA"/>
    <property type="match status" value="1"/>
</dbReference>
<feature type="region of interest" description="Disordered" evidence="1">
    <location>
        <begin position="400"/>
        <end position="420"/>
    </location>
</feature>
<evidence type="ECO:0000313" key="4">
    <source>
        <dbReference type="Proteomes" id="UP001283341"/>
    </source>
</evidence>
<protein>
    <recommendedName>
        <fullName evidence="2">AAA+ ATPase domain-containing protein</fullName>
    </recommendedName>
</protein>
<dbReference type="InterPro" id="IPR027417">
    <property type="entry name" value="P-loop_NTPase"/>
</dbReference>
<sequence>MRTVPMEGFRREIRNDDTCSVTSFEDVGGRSRNQIIKDLIARGPGKQTLSDDEMPDVLYTVQFCNDNGRVIETRESDQPLDIATLSLDGGEVSRKKPVIEIKSRVSSTPPKHGGGRIHDQIRYSAEDDGYNYDYPDPNGSGSEMDVFRVERTEMIIHSAHLLAALAAVVSYYPDVDFSGEQAVVAAPYHVLIHHWKELEIYKLNQPACHDNEYATTTAKHIDVLLSFLKHSFAGQLEAEWSRWNNTTLPTATFDLFWMLLKPGEIIYKEKHGQMVPYVISAVSLNGDGVSRPGAYILDFWNIGYYHGRLQRQMESLYIYPWSGEREIRALQVIPARFIAGGVKAIAEKQVKLGKQYWELAKQPSYKDYDGELLSRDLTRGGNMTGRVIVDCEGWERFHNGPNGMPPPGPPVSRQRNPAPPRKDYLPQVQPRCICAACKKAGLAPEPSTFAGFESLDPQVDDPPVNEELYFHVIKDTIPAFILEERRWASLRIECLREVKPDKDAFKYLVLDSEVKMTVKALIGKFASSDGKVSPWPSDFVKNKGEGRIFLLHGSPGVGKTCTAECVAELTHRPLLSLTSGDISTSMSASSVERNLNYFLTLGERFGALVLLDEADVYLEERRTRDLRRNGLVSIFLRALEYYRGVLFLTTNRVEAFDSAFTSRIHVALHYRRLTDDDRRRVWMHNFERLERDSGGKCYVPQSAREYAYEGADVRALRWNGREIRNGLQTAVALAETEAEENGVETVIVTDKHLRSVVKMSSGFKEFLNRKRKVRWASPAVEGGCSDDEDDGVEEEEEEDDEEEEEEEDENVSVSSAETEDHRHPARANTYPMAHQHQQAYPHPHPHAPSMSPHPMNPHSMSPHSMSSHPVPGHQPYQQPYQQQPYQEPY</sequence>
<name>A0AAE0MFC5_9PEZI</name>
<dbReference type="InterPro" id="IPR054289">
    <property type="entry name" value="DUF7025"/>
</dbReference>
<dbReference type="AlphaFoldDB" id="A0AAE0MFC5"/>
<reference evidence="3" key="1">
    <citation type="journal article" date="2023" name="Mol. Phylogenet. Evol.">
        <title>Genome-scale phylogeny and comparative genomics of the fungal order Sordariales.</title>
        <authorList>
            <person name="Hensen N."/>
            <person name="Bonometti L."/>
            <person name="Westerberg I."/>
            <person name="Brannstrom I.O."/>
            <person name="Guillou S."/>
            <person name="Cros-Aarteil S."/>
            <person name="Calhoun S."/>
            <person name="Haridas S."/>
            <person name="Kuo A."/>
            <person name="Mondo S."/>
            <person name="Pangilinan J."/>
            <person name="Riley R."/>
            <person name="LaButti K."/>
            <person name="Andreopoulos B."/>
            <person name="Lipzen A."/>
            <person name="Chen C."/>
            <person name="Yan M."/>
            <person name="Daum C."/>
            <person name="Ng V."/>
            <person name="Clum A."/>
            <person name="Steindorff A."/>
            <person name="Ohm R.A."/>
            <person name="Martin F."/>
            <person name="Silar P."/>
            <person name="Natvig D.O."/>
            <person name="Lalanne C."/>
            <person name="Gautier V."/>
            <person name="Ament-Velasquez S.L."/>
            <person name="Kruys A."/>
            <person name="Hutchinson M.I."/>
            <person name="Powell A.J."/>
            <person name="Barry K."/>
            <person name="Miller A.N."/>
            <person name="Grigoriev I.V."/>
            <person name="Debuchy R."/>
            <person name="Gladieux P."/>
            <person name="Hiltunen Thoren M."/>
            <person name="Johannesson H."/>
        </authorList>
    </citation>
    <scope>NUCLEOTIDE SEQUENCE</scope>
    <source>
        <strain evidence="3">CBS 118394</strain>
    </source>
</reference>
<reference evidence="3" key="2">
    <citation type="submission" date="2023-06" db="EMBL/GenBank/DDBJ databases">
        <authorList>
            <consortium name="Lawrence Berkeley National Laboratory"/>
            <person name="Haridas S."/>
            <person name="Hensen N."/>
            <person name="Bonometti L."/>
            <person name="Westerberg I."/>
            <person name="Brannstrom I.O."/>
            <person name="Guillou S."/>
            <person name="Cros-Aarteil S."/>
            <person name="Calhoun S."/>
            <person name="Kuo A."/>
            <person name="Mondo S."/>
            <person name="Pangilinan J."/>
            <person name="Riley R."/>
            <person name="Labutti K."/>
            <person name="Andreopoulos B."/>
            <person name="Lipzen A."/>
            <person name="Chen C."/>
            <person name="Yanf M."/>
            <person name="Daum C."/>
            <person name="Ng V."/>
            <person name="Clum A."/>
            <person name="Steindorff A."/>
            <person name="Ohm R."/>
            <person name="Martin F."/>
            <person name="Silar P."/>
            <person name="Natvig D."/>
            <person name="Lalanne C."/>
            <person name="Gautier V."/>
            <person name="Ament-Velasquez S.L."/>
            <person name="Kruys A."/>
            <person name="Hutchinson M.I."/>
            <person name="Powell A.J."/>
            <person name="Barry K."/>
            <person name="Miller A.N."/>
            <person name="Grigoriev I.V."/>
            <person name="Debuchy R."/>
            <person name="Gladieux P."/>
            <person name="Thoren M.H."/>
            <person name="Johannesson H."/>
        </authorList>
    </citation>
    <scope>NUCLEOTIDE SEQUENCE</scope>
    <source>
        <strain evidence="3">CBS 118394</strain>
    </source>
</reference>
<feature type="domain" description="AAA+ ATPase" evidence="2">
    <location>
        <begin position="545"/>
        <end position="674"/>
    </location>
</feature>
<dbReference type="InterPro" id="IPR003593">
    <property type="entry name" value="AAA+_ATPase"/>
</dbReference>
<accession>A0AAE0MFC5</accession>
<dbReference type="Proteomes" id="UP001283341">
    <property type="component" value="Unassembled WGS sequence"/>
</dbReference>
<dbReference type="CDD" id="cd19481">
    <property type="entry name" value="RecA-like_protease"/>
    <property type="match status" value="1"/>
</dbReference>
<feature type="compositionally biased region" description="Low complexity" evidence="1">
    <location>
        <begin position="831"/>
        <end position="889"/>
    </location>
</feature>
<organism evidence="3 4">
    <name type="scientific">Apodospora peruviana</name>
    <dbReference type="NCBI Taxonomy" id="516989"/>
    <lineage>
        <taxon>Eukaryota</taxon>
        <taxon>Fungi</taxon>
        <taxon>Dikarya</taxon>
        <taxon>Ascomycota</taxon>
        <taxon>Pezizomycotina</taxon>
        <taxon>Sordariomycetes</taxon>
        <taxon>Sordariomycetidae</taxon>
        <taxon>Sordariales</taxon>
        <taxon>Lasiosphaeriaceae</taxon>
        <taxon>Apodospora</taxon>
    </lineage>
</organism>
<feature type="region of interest" description="Disordered" evidence="1">
    <location>
        <begin position="778"/>
        <end position="889"/>
    </location>
</feature>
<dbReference type="PANTHER" id="PTHR46411">
    <property type="entry name" value="FAMILY ATPASE, PUTATIVE-RELATED"/>
    <property type="match status" value="1"/>
</dbReference>
<dbReference type="SUPFAM" id="SSF52540">
    <property type="entry name" value="P-loop containing nucleoside triphosphate hydrolases"/>
    <property type="match status" value="1"/>
</dbReference>
<evidence type="ECO:0000313" key="3">
    <source>
        <dbReference type="EMBL" id="KAK3330185.1"/>
    </source>
</evidence>
<dbReference type="InterPro" id="IPR056599">
    <property type="entry name" value="AAA_lid_fung"/>
</dbReference>
<keyword evidence="4" id="KW-1185">Reference proteome</keyword>